<accession>A0A557SVH7</accession>
<comment type="caution">
    <text evidence="1">The sequence shown here is derived from an EMBL/GenBank/DDBJ whole genome shotgun (WGS) entry which is preliminary data.</text>
</comment>
<organism evidence="1 2">
    <name type="scientific">Candidatus Nitrosocosmicus arcticus</name>
    <dbReference type="NCBI Taxonomy" id="2035267"/>
    <lineage>
        <taxon>Archaea</taxon>
        <taxon>Nitrososphaerota</taxon>
        <taxon>Nitrososphaeria</taxon>
        <taxon>Nitrososphaerales</taxon>
        <taxon>Nitrososphaeraceae</taxon>
        <taxon>Candidatus Nitrosocosmicus</taxon>
    </lineage>
</organism>
<gene>
    <name evidence="1" type="ORF">NARC_70173</name>
</gene>
<reference evidence="1 2" key="1">
    <citation type="journal article" date="2019" name="Front. Microbiol.">
        <title>Ammonia Oxidation by the Arctic Terrestrial Thaumarchaeote Candidatus Nitrosocosmicus arcticus Is Stimulated by Increasing Temperatures.</title>
        <authorList>
            <person name="Alves R.J.E."/>
            <person name="Kerou M."/>
            <person name="Zappe A."/>
            <person name="Bittner R."/>
            <person name="Abby S.S."/>
            <person name="Schmidt H.A."/>
            <person name="Pfeifer K."/>
            <person name="Schleper C."/>
        </authorList>
    </citation>
    <scope>NUCLEOTIDE SEQUENCE [LARGE SCALE GENOMIC DNA]</scope>
    <source>
        <strain evidence="1 2">Kfb</strain>
    </source>
</reference>
<dbReference type="Proteomes" id="UP000315289">
    <property type="component" value="Unassembled WGS sequence"/>
</dbReference>
<evidence type="ECO:0000313" key="1">
    <source>
        <dbReference type="EMBL" id="TVP40591.1"/>
    </source>
</evidence>
<dbReference type="AlphaFoldDB" id="A0A557SVH7"/>
<keyword evidence="2" id="KW-1185">Reference proteome</keyword>
<sequence length="60" mass="7497">MIDAIRDFYFILDGLSKRNVFQSFSIQIYEKIFGSCKFHNFHKNFMNFWIRNLKIKMYKY</sequence>
<proteinExistence type="predicted"/>
<name>A0A557SVH7_9ARCH</name>
<protein>
    <submittedName>
        <fullName evidence="1">Uncharacterized protein</fullName>
    </submittedName>
</protein>
<dbReference type="EMBL" id="VOAH01000007">
    <property type="protein sequence ID" value="TVP40591.1"/>
    <property type="molecule type" value="Genomic_DNA"/>
</dbReference>
<evidence type="ECO:0000313" key="2">
    <source>
        <dbReference type="Proteomes" id="UP000315289"/>
    </source>
</evidence>